<dbReference type="Gene3D" id="3.40.50.12650">
    <property type="match status" value="1"/>
</dbReference>
<keyword evidence="16" id="KW-1185">Reference proteome</keyword>
<evidence type="ECO:0000313" key="16">
    <source>
        <dbReference type="Proteomes" id="UP000318571"/>
    </source>
</evidence>
<dbReference type="InterPro" id="IPR036866">
    <property type="entry name" value="RibonucZ/Hydroxyglut_hydro"/>
</dbReference>
<feature type="compositionally biased region" description="Basic residues" evidence="13">
    <location>
        <begin position="485"/>
        <end position="496"/>
    </location>
</feature>
<keyword evidence="3" id="KW-0540">Nuclease</keyword>
<organism evidence="15 16">
    <name type="scientific">Tigriopus californicus</name>
    <name type="common">Marine copepod</name>
    <dbReference type="NCBI Taxonomy" id="6832"/>
    <lineage>
        <taxon>Eukaryota</taxon>
        <taxon>Metazoa</taxon>
        <taxon>Ecdysozoa</taxon>
        <taxon>Arthropoda</taxon>
        <taxon>Crustacea</taxon>
        <taxon>Multicrustacea</taxon>
        <taxon>Hexanauplia</taxon>
        <taxon>Copepoda</taxon>
        <taxon>Harpacticoida</taxon>
        <taxon>Harpacticidae</taxon>
        <taxon>Tigriopus</taxon>
    </lineage>
</organism>
<comment type="caution">
    <text evidence="15">The sequence shown here is derived from an EMBL/GenBank/DDBJ whole genome shotgun (WGS) entry which is preliminary data.</text>
</comment>
<dbReference type="GO" id="GO:0000723">
    <property type="term" value="P:telomere maintenance"/>
    <property type="evidence" value="ECO:0007669"/>
    <property type="project" value="TreeGrafter"/>
</dbReference>
<evidence type="ECO:0000256" key="2">
    <source>
        <dbReference type="ARBA" id="ARBA00010304"/>
    </source>
</evidence>
<keyword evidence="7" id="KW-0269">Exonuclease</keyword>
<proteinExistence type="inferred from homology"/>
<evidence type="ECO:0000256" key="10">
    <source>
        <dbReference type="ARBA" id="ARBA00023242"/>
    </source>
</evidence>
<feature type="compositionally biased region" description="Low complexity" evidence="13">
    <location>
        <begin position="439"/>
        <end position="454"/>
    </location>
</feature>
<dbReference type="Gene3D" id="3.60.15.10">
    <property type="entry name" value="Ribonuclease Z/Hydroxyacylglutathione hydrolase-like"/>
    <property type="match status" value="1"/>
</dbReference>
<feature type="region of interest" description="Disordered" evidence="13">
    <location>
        <begin position="395"/>
        <end position="503"/>
    </location>
</feature>
<accession>A0A553NX84</accession>
<feature type="domain" description="DNA repair metallo-beta-lactamase" evidence="14">
    <location>
        <begin position="275"/>
        <end position="364"/>
    </location>
</feature>
<evidence type="ECO:0000256" key="1">
    <source>
        <dbReference type="ARBA" id="ARBA00004123"/>
    </source>
</evidence>
<dbReference type="GO" id="GO:0003684">
    <property type="term" value="F:damaged DNA binding"/>
    <property type="evidence" value="ECO:0007669"/>
    <property type="project" value="TreeGrafter"/>
</dbReference>
<keyword evidence="8" id="KW-0233">DNA recombination</keyword>
<feature type="compositionally biased region" description="Polar residues" evidence="13">
    <location>
        <begin position="395"/>
        <end position="407"/>
    </location>
</feature>
<dbReference type="GO" id="GO:0005634">
    <property type="term" value="C:nucleus"/>
    <property type="evidence" value="ECO:0007669"/>
    <property type="project" value="UniProtKB-SubCell"/>
</dbReference>
<dbReference type="Proteomes" id="UP000318571">
    <property type="component" value="Chromosome 9"/>
</dbReference>
<comment type="subcellular location">
    <subcellularLocation>
        <location evidence="1">Nucleus</location>
    </subcellularLocation>
</comment>
<dbReference type="GO" id="GO:0006303">
    <property type="term" value="P:double-strand break repair via nonhomologous end joining"/>
    <property type="evidence" value="ECO:0007669"/>
    <property type="project" value="TreeGrafter"/>
</dbReference>
<dbReference type="EMBL" id="VCGU01000009">
    <property type="protein sequence ID" value="TRY70043.1"/>
    <property type="molecule type" value="Genomic_DNA"/>
</dbReference>
<evidence type="ECO:0000313" key="15">
    <source>
        <dbReference type="EMBL" id="TRY70043.1"/>
    </source>
</evidence>
<dbReference type="STRING" id="6832.A0A553NX84"/>
<feature type="compositionally biased region" description="Polar residues" evidence="13">
    <location>
        <begin position="588"/>
        <end position="597"/>
    </location>
</feature>
<evidence type="ECO:0000256" key="12">
    <source>
        <dbReference type="ARBA" id="ARBA00042677"/>
    </source>
</evidence>
<dbReference type="GO" id="GO:0036297">
    <property type="term" value="P:interstrand cross-link repair"/>
    <property type="evidence" value="ECO:0007669"/>
    <property type="project" value="TreeGrafter"/>
</dbReference>
<comment type="similarity">
    <text evidence="2">Belongs to the DNA repair metallo-beta-lactamase (DRMBL) family.</text>
</comment>
<dbReference type="OrthoDB" id="262529at2759"/>
<evidence type="ECO:0000256" key="13">
    <source>
        <dbReference type="SAM" id="MobiDB-lite"/>
    </source>
</evidence>
<keyword evidence="10" id="KW-0539">Nucleus</keyword>
<keyword evidence="6" id="KW-0378">Hydrolase</keyword>
<evidence type="ECO:0000256" key="6">
    <source>
        <dbReference type="ARBA" id="ARBA00022801"/>
    </source>
</evidence>
<dbReference type="GO" id="GO:0035312">
    <property type="term" value="F:5'-3' DNA exonuclease activity"/>
    <property type="evidence" value="ECO:0007669"/>
    <property type="project" value="TreeGrafter"/>
</dbReference>
<evidence type="ECO:0000256" key="11">
    <source>
        <dbReference type="ARBA" id="ARBA00039759"/>
    </source>
</evidence>
<keyword evidence="9" id="KW-0234">DNA repair</keyword>
<dbReference type="SUPFAM" id="SSF56281">
    <property type="entry name" value="Metallo-hydrolase/oxidoreductase"/>
    <property type="match status" value="1"/>
</dbReference>
<dbReference type="PANTHER" id="PTHR23240">
    <property type="entry name" value="DNA CROSS-LINK REPAIR PROTEIN PSO2/SNM1-RELATED"/>
    <property type="match status" value="1"/>
</dbReference>
<dbReference type="GO" id="GO:0006310">
    <property type="term" value="P:DNA recombination"/>
    <property type="evidence" value="ECO:0007669"/>
    <property type="project" value="UniProtKB-KW"/>
</dbReference>
<evidence type="ECO:0000256" key="7">
    <source>
        <dbReference type="ARBA" id="ARBA00022839"/>
    </source>
</evidence>
<name>A0A553NX84_TIGCA</name>
<evidence type="ECO:0000256" key="4">
    <source>
        <dbReference type="ARBA" id="ARBA00022759"/>
    </source>
</evidence>
<dbReference type="GO" id="GO:0004519">
    <property type="term" value="F:endonuclease activity"/>
    <property type="evidence" value="ECO:0007669"/>
    <property type="project" value="UniProtKB-KW"/>
</dbReference>
<dbReference type="Pfam" id="PF07522">
    <property type="entry name" value="DRMBL"/>
    <property type="match status" value="1"/>
</dbReference>
<keyword evidence="4" id="KW-0255">Endonuclease</keyword>
<sequence length="723" mass="82117">MSTFPGYFPFLPGVACDRFDGQNLRADQFFLSHCHSDHMIGLEKLVDELIHRNHVKVNHRINCSRISKAFLVNKFKRLDERFVRDLAPNEPVTLAIFDKAKKSMYNVRVTAIPANHCPGSIMFLYESLSEDGSPAPTHRILYTGDFRFENIPLTSLNALHLNLEPIQVDEMYLDTTFCTPKYPTFPDRDEALRGIWEIVSGWIRKNGMYRKQRAKHVVLFHLPAQYGSEAILREIYEKSQTKWKIHVPEKKYVDYLCFDDLGDCTDDDPNMAQWIHACSKKDDASRNGRSLPCQSNEPFEVCQIRPSAMYFNEARLKTTQPLGVKCVGGNYYRVCYSCHSSRDELMEFVRYFKPRKLIPSVIPQGYSLEEVLNQFADILEPSSIELSPELHVYQSLGNLPSEPSQGSPKHRSEELSQIRLLQSWTSPPGRQSRKRRKSGSPLSMDVSSPSSPIPKKYLPQLERGCPKSESSDESGGESARLQQARSKRKSFQRSRSSKTNYSMPVVSSGNLIEVPNQQNRRASLPHNLKIPAITITPSSPSPDPNHPDYPEFFEDRLYLETKNSMSTSTESGDNHFMTGRDIRHFTRNSDNSGSIESMETAASRERSELDISELNLRLSSDEPQSCSALAGHSSSLEICYEKIAERQIEVVEVSDDNNSNSLNHSVKDSEGEPEIIVGEEPEMDDEQSTPEIDVILAKADTEGERETCLNFAKSRAAKKYLNF</sequence>
<evidence type="ECO:0000256" key="9">
    <source>
        <dbReference type="ARBA" id="ARBA00023204"/>
    </source>
</evidence>
<evidence type="ECO:0000259" key="14">
    <source>
        <dbReference type="Pfam" id="PF07522"/>
    </source>
</evidence>
<protein>
    <recommendedName>
        <fullName evidence="11">Protein artemis</fullName>
    </recommendedName>
    <alternativeName>
        <fullName evidence="12">DNA cross-link repair 1C protein</fullName>
    </alternativeName>
</protein>
<reference evidence="15 16" key="1">
    <citation type="journal article" date="2018" name="Nat. Ecol. Evol.">
        <title>Genomic signatures of mitonuclear coevolution across populations of Tigriopus californicus.</title>
        <authorList>
            <person name="Barreto F.S."/>
            <person name="Watson E.T."/>
            <person name="Lima T.G."/>
            <person name="Willett C.S."/>
            <person name="Edmands S."/>
            <person name="Li W."/>
            <person name="Burton R.S."/>
        </authorList>
    </citation>
    <scope>NUCLEOTIDE SEQUENCE [LARGE SCALE GENOMIC DNA]</scope>
    <source>
        <strain evidence="15 16">San Diego</strain>
    </source>
</reference>
<dbReference type="PANTHER" id="PTHR23240:SF8">
    <property type="entry name" value="PROTEIN ARTEMIS"/>
    <property type="match status" value="1"/>
</dbReference>
<keyword evidence="5" id="KW-0227">DNA damage</keyword>
<dbReference type="InterPro" id="IPR011084">
    <property type="entry name" value="DRMBL"/>
</dbReference>
<gene>
    <name evidence="15" type="ORF">TCAL_10113</name>
</gene>
<evidence type="ECO:0000256" key="8">
    <source>
        <dbReference type="ARBA" id="ARBA00023172"/>
    </source>
</evidence>
<feature type="region of interest" description="Disordered" evidence="13">
    <location>
        <begin position="584"/>
        <end position="606"/>
    </location>
</feature>
<evidence type="ECO:0000256" key="5">
    <source>
        <dbReference type="ARBA" id="ARBA00022763"/>
    </source>
</evidence>
<evidence type="ECO:0000256" key="3">
    <source>
        <dbReference type="ARBA" id="ARBA00022722"/>
    </source>
</evidence>
<dbReference type="AlphaFoldDB" id="A0A553NX84"/>